<dbReference type="EMBL" id="JBHSLL010000012">
    <property type="protein sequence ID" value="MFC5385440.1"/>
    <property type="molecule type" value="Genomic_DNA"/>
</dbReference>
<dbReference type="RefSeq" id="WP_378228352.1">
    <property type="nucleotide sequence ID" value="NZ_JBHSLL010000012.1"/>
</dbReference>
<reference evidence="2" key="1">
    <citation type="journal article" date="2019" name="Int. J. Syst. Evol. Microbiol.">
        <title>The Global Catalogue of Microorganisms (GCM) 10K type strain sequencing project: providing services to taxonomists for standard genome sequencing and annotation.</title>
        <authorList>
            <consortium name="The Broad Institute Genomics Platform"/>
            <consortium name="The Broad Institute Genome Sequencing Center for Infectious Disease"/>
            <person name="Wu L."/>
            <person name="Ma J."/>
        </authorList>
    </citation>
    <scope>NUCLEOTIDE SEQUENCE [LARGE SCALE GENOMIC DNA]</scope>
    <source>
        <strain evidence="2">CGMCC 4.1415</strain>
    </source>
</reference>
<keyword evidence="2" id="KW-1185">Reference proteome</keyword>
<accession>A0ABW0GW33</accession>
<sequence length="64" mass="6750">MMGLLCRWPVVVEDDCGLVLGGTGPPSSDRKAQGSVTAARVAGPDVWEEWPTLWGGPPIRSMGV</sequence>
<comment type="caution">
    <text evidence="1">The sequence shown here is derived from an EMBL/GenBank/DDBJ whole genome shotgun (WGS) entry which is preliminary data.</text>
</comment>
<name>A0ABW0GW33_9HYPH</name>
<proteinExistence type="predicted"/>
<protein>
    <submittedName>
        <fullName evidence="1">Uncharacterized protein</fullName>
    </submittedName>
</protein>
<evidence type="ECO:0000313" key="2">
    <source>
        <dbReference type="Proteomes" id="UP001596016"/>
    </source>
</evidence>
<organism evidence="1 2">
    <name type="scientific">Aquamicrobium segne</name>
    <dbReference type="NCBI Taxonomy" id="469547"/>
    <lineage>
        <taxon>Bacteria</taxon>
        <taxon>Pseudomonadati</taxon>
        <taxon>Pseudomonadota</taxon>
        <taxon>Alphaproteobacteria</taxon>
        <taxon>Hyphomicrobiales</taxon>
        <taxon>Phyllobacteriaceae</taxon>
        <taxon>Aquamicrobium</taxon>
    </lineage>
</organism>
<evidence type="ECO:0000313" key="1">
    <source>
        <dbReference type="EMBL" id="MFC5385440.1"/>
    </source>
</evidence>
<dbReference type="Proteomes" id="UP001596016">
    <property type="component" value="Unassembled WGS sequence"/>
</dbReference>
<gene>
    <name evidence="1" type="ORF">ACFPLB_05590</name>
</gene>